<dbReference type="GO" id="GO:0005829">
    <property type="term" value="C:cytosol"/>
    <property type="evidence" value="ECO:0007669"/>
    <property type="project" value="TreeGrafter"/>
</dbReference>
<dbReference type="InterPro" id="IPR006935">
    <property type="entry name" value="Helicase/UvrB_N"/>
</dbReference>
<dbReference type="InterPro" id="IPR039418">
    <property type="entry name" value="LexA-like"/>
</dbReference>
<name>A0A1M7Z5I5_9BACT</name>
<dbReference type="InterPro" id="IPR001650">
    <property type="entry name" value="Helicase_C-like"/>
</dbReference>
<dbReference type="STRING" id="1073327.SAMN04488108_0644"/>
<dbReference type="PANTHER" id="PTHR47396:SF1">
    <property type="entry name" value="ATP-DEPENDENT HELICASE IRC3-RELATED"/>
    <property type="match status" value="1"/>
</dbReference>
<dbReference type="Gene3D" id="2.10.109.10">
    <property type="entry name" value="Umud Fragment, subunit A"/>
    <property type="match status" value="1"/>
</dbReference>
<dbReference type="GO" id="GO:0003677">
    <property type="term" value="F:DNA binding"/>
    <property type="evidence" value="ECO:0007669"/>
    <property type="project" value="InterPro"/>
</dbReference>
<feature type="domain" description="Helicase C-terminal" evidence="2">
    <location>
        <begin position="431"/>
        <end position="588"/>
    </location>
</feature>
<dbReference type="AlphaFoldDB" id="A0A1M7Z5I5"/>
<dbReference type="SUPFAM" id="SSF52540">
    <property type="entry name" value="P-loop containing nucleoside triphosphate hydrolases"/>
    <property type="match status" value="1"/>
</dbReference>
<dbReference type="CDD" id="cd09204">
    <property type="entry name" value="PLDc_N_DEXD_b2"/>
    <property type="match status" value="1"/>
</dbReference>
<dbReference type="SUPFAM" id="SSF51306">
    <property type="entry name" value="LexA/Signal peptidase"/>
    <property type="match status" value="1"/>
</dbReference>
<dbReference type="EMBL" id="FRXN01000001">
    <property type="protein sequence ID" value="SHO60207.1"/>
    <property type="molecule type" value="Genomic_DNA"/>
</dbReference>
<dbReference type="CDD" id="cd18799">
    <property type="entry name" value="SF2_C_EcoAI-like"/>
    <property type="match status" value="1"/>
</dbReference>
<dbReference type="Pfam" id="PF04851">
    <property type="entry name" value="ResIII"/>
    <property type="match status" value="1"/>
</dbReference>
<feature type="domain" description="Helicase ATP-binding" evidence="1">
    <location>
        <begin position="232"/>
        <end position="383"/>
    </location>
</feature>
<dbReference type="CDD" id="cd18032">
    <property type="entry name" value="DEXHc_RE_I_III_res"/>
    <property type="match status" value="1"/>
</dbReference>
<evidence type="ECO:0000259" key="1">
    <source>
        <dbReference type="PROSITE" id="PS51192"/>
    </source>
</evidence>
<dbReference type="SUPFAM" id="SSF56024">
    <property type="entry name" value="Phospholipase D/nuclease"/>
    <property type="match status" value="1"/>
</dbReference>
<dbReference type="Gene3D" id="3.30.870.10">
    <property type="entry name" value="Endonuclease Chain A"/>
    <property type="match status" value="1"/>
</dbReference>
<keyword evidence="4" id="KW-1185">Reference proteome</keyword>
<dbReference type="PANTHER" id="PTHR47396">
    <property type="entry name" value="TYPE I RESTRICTION ENZYME ECOKI R PROTEIN"/>
    <property type="match status" value="1"/>
</dbReference>
<sequence>MDELIQSFNQSLQTGYVDKSILSSLHYQPELLVNQKNPPKKVLTTILHELENCNQFFISVAFATTSGVAAIINKLKELESREIKGEILVSQYLNFTQPEALKRLLQFKNIDLRIATTGNAHSKGYIFKNRDHFNLIVGSSNLTAQALSTNKEWNIKVSALDQSGIVEKVLQEFHSDFEKATPVTAEYIKTYEAIYQSQFLSNGNSTPESLDTSQPLISPNSMQKEALENLSNLRAEGKNKALIISATGTGKTYLSAFDSQAFNPKKLLFVVHRLTIAKDSLNTFRNVFGSDKTMGLYSGSQRDLDCDFVFSTIQTISKANHLDNFSKDHFDYIIIDETHRSGADSYLRLIEHFEPKFLLGMTATPERTDGNDIFQLFDHNIAYEIRLSRAMEEEMLSSFHYYGVTDLSIDNEEVDKKSDFRYLVSSERVERIIEHAQFYGSDNGITRGLIFCSRKNEAIELSGLFNSKGLKTIALTGDDSEEERARAIEKLETDNLSEKIDYIFTVDIFNEGIDIPKINQIIMLRPTDSAIIFIQQLGRGLRKAEGKGYLTVIDFIGNYENNYLIPIALYGDTSYNKDSLRKLITEGSRMIPGSSTINFDEISREKIFQSIDSANMQLLADLKKDYNLLKFKLGRAPMMMDFIEHGSRDPFLYVDYSNSYYNFFLKVEKPEEPALSKQQENLLELFSKEINNAKRVEESLILKIIIDSGELRVKDLRELVLKKYNYSISDETIQSCVSNLNFEFVRKNEKNIYLKDNIFYLYDTFIKSLSNPIFKHFLLDSINYSIHTFSILYKEDNYKNGLILYNKYSRKDVCRLLNWEKDISSTVYGYRTHGGITPCFVTYHKSDEIENTINYNDHFINPSTFAWESRSNRKLNSTEIRSVVNSTRILLFVKKEDGEGSDFYFMGDVSIIPNSIEQALMPNSRIPVVHFKFHLEKPVIDSLYKYMTTDKVNQVEKSKYKEKINKSIPIQQTINFENELRNPIPLYDFYAAAGTFSELQSEKNFTLIEGPENSFGKKYFACKIIGESMNRVIPNGSICVFKPYTGGSRNGKILLIENRDIQDPDFNSAFTIKTYSSEKSVSEESWEHTSIVLRPNSYDNSYQDIIITEDNAPEMRIVGEFVMILRQLP</sequence>
<accession>A0A1M7Z5I5</accession>
<dbReference type="Pfam" id="PF13091">
    <property type="entry name" value="PLDc_2"/>
    <property type="match status" value="1"/>
</dbReference>
<dbReference type="GO" id="GO:0016787">
    <property type="term" value="F:hydrolase activity"/>
    <property type="evidence" value="ECO:0007669"/>
    <property type="project" value="InterPro"/>
</dbReference>
<dbReference type="InterPro" id="IPR050742">
    <property type="entry name" value="Helicase_Restrict-Modif_Enz"/>
</dbReference>
<dbReference type="GO" id="GO:0005524">
    <property type="term" value="F:ATP binding"/>
    <property type="evidence" value="ECO:0007669"/>
    <property type="project" value="InterPro"/>
</dbReference>
<reference evidence="4" key="1">
    <citation type="submission" date="2016-12" db="EMBL/GenBank/DDBJ databases">
        <authorList>
            <person name="Varghese N."/>
            <person name="Submissions S."/>
        </authorList>
    </citation>
    <scope>NUCLEOTIDE SEQUENCE [LARGE SCALE GENOMIC DNA]</scope>
    <source>
        <strain evidence="4">DSM 25035</strain>
    </source>
</reference>
<dbReference type="InterPro" id="IPR058403">
    <property type="entry name" value="DUF8090"/>
</dbReference>
<proteinExistence type="predicted"/>
<organism evidence="3 4">
    <name type="scientific">Algoriphagus zhangzhouensis</name>
    <dbReference type="NCBI Taxonomy" id="1073327"/>
    <lineage>
        <taxon>Bacteria</taxon>
        <taxon>Pseudomonadati</taxon>
        <taxon>Bacteroidota</taxon>
        <taxon>Cytophagia</taxon>
        <taxon>Cytophagales</taxon>
        <taxon>Cyclobacteriaceae</taxon>
        <taxon>Algoriphagus</taxon>
    </lineage>
</organism>
<gene>
    <name evidence="3" type="ORF">SAMN04488108_0644</name>
</gene>
<evidence type="ECO:0000313" key="4">
    <source>
        <dbReference type="Proteomes" id="UP000184609"/>
    </source>
</evidence>
<dbReference type="Pfam" id="PF26350">
    <property type="entry name" value="DUF8090"/>
    <property type="match status" value="1"/>
</dbReference>
<dbReference type="SMART" id="SM00487">
    <property type="entry name" value="DEXDc"/>
    <property type="match status" value="1"/>
</dbReference>
<dbReference type="InterPro" id="IPR036286">
    <property type="entry name" value="LexA/Signal_pep-like_sf"/>
</dbReference>
<dbReference type="SMART" id="SM00490">
    <property type="entry name" value="HELICc"/>
    <property type="match status" value="1"/>
</dbReference>
<dbReference type="PROSITE" id="PS51194">
    <property type="entry name" value="HELICASE_CTER"/>
    <property type="match status" value="1"/>
</dbReference>
<dbReference type="PROSITE" id="PS51192">
    <property type="entry name" value="HELICASE_ATP_BIND_1"/>
    <property type="match status" value="1"/>
</dbReference>
<dbReference type="Pfam" id="PF11907">
    <property type="entry name" value="DUF3427"/>
    <property type="match status" value="1"/>
</dbReference>
<dbReference type="Proteomes" id="UP000184609">
    <property type="component" value="Unassembled WGS sequence"/>
</dbReference>
<evidence type="ECO:0000313" key="3">
    <source>
        <dbReference type="EMBL" id="SHO60207.1"/>
    </source>
</evidence>
<dbReference type="Gene3D" id="3.40.50.300">
    <property type="entry name" value="P-loop containing nucleotide triphosphate hydrolases"/>
    <property type="match status" value="2"/>
</dbReference>
<dbReference type="InterPro" id="IPR021835">
    <property type="entry name" value="DUF3427"/>
</dbReference>
<dbReference type="RefSeq" id="WP_073570296.1">
    <property type="nucleotide sequence ID" value="NZ_FRXN01000001.1"/>
</dbReference>
<protein>
    <submittedName>
        <fullName evidence="3">PLD-like domain-containing protein</fullName>
    </submittedName>
</protein>
<dbReference type="OrthoDB" id="9759819at2"/>
<evidence type="ECO:0000259" key="2">
    <source>
        <dbReference type="PROSITE" id="PS51194"/>
    </source>
</evidence>
<dbReference type="InterPro" id="IPR025202">
    <property type="entry name" value="PLD-like_dom"/>
</dbReference>
<dbReference type="InterPro" id="IPR014001">
    <property type="entry name" value="Helicase_ATP-bd"/>
</dbReference>
<dbReference type="CDD" id="cd06529">
    <property type="entry name" value="S24_LexA-like"/>
    <property type="match status" value="1"/>
</dbReference>
<dbReference type="InterPro" id="IPR027417">
    <property type="entry name" value="P-loop_NTPase"/>
</dbReference>
<dbReference type="Pfam" id="PF00271">
    <property type="entry name" value="Helicase_C"/>
    <property type="match status" value="1"/>
</dbReference>